<protein>
    <submittedName>
        <fullName evidence="1">Thiol-disulfide isomerase/thioredoxin</fullName>
    </submittedName>
</protein>
<accession>A0ACC6L1R9</accession>
<keyword evidence="2" id="KW-1185">Reference proteome</keyword>
<evidence type="ECO:0000313" key="1">
    <source>
        <dbReference type="EMBL" id="MDR6785387.1"/>
    </source>
</evidence>
<dbReference type="EMBL" id="JAVDTF010000004">
    <property type="protein sequence ID" value="MDR6785387.1"/>
    <property type="molecule type" value="Genomic_DNA"/>
</dbReference>
<proteinExistence type="predicted"/>
<evidence type="ECO:0000313" key="2">
    <source>
        <dbReference type="Proteomes" id="UP001246858"/>
    </source>
</evidence>
<name>A0ACC6L1R9_9SPHI</name>
<dbReference type="Proteomes" id="UP001246858">
    <property type="component" value="Unassembled WGS sequence"/>
</dbReference>
<organism evidence="1 2">
    <name type="scientific">Pedobacter africanus</name>
    <dbReference type="NCBI Taxonomy" id="151894"/>
    <lineage>
        <taxon>Bacteria</taxon>
        <taxon>Pseudomonadati</taxon>
        <taxon>Bacteroidota</taxon>
        <taxon>Sphingobacteriia</taxon>
        <taxon>Sphingobacteriales</taxon>
        <taxon>Sphingobacteriaceae</taxon>
        <taxon>Pedobacter</taxon>
    </lineage>
</organism>
<comment type="caution">
    <text evidence="1">The sequence shown here is derived from an EMBL/GenBank/DDBJ whole genome shotgun (WGS) entry which is preliminary data.</text>
</comment>
<keyword evidence="1" id="KW-0413">Isomerase</keyword>
<gene>
    <name evidence="1" type="ORF">J2X78_003972</name>
</gene>
<reference evidence="1" key="1">
    <citation type="submission" date="2023-07" db="EMBL/GenBank/DDBJ databases">
        <title>Sorghum-associated microbial communities from plants grown in Nebraska, USA.</title>
        <authorList>
            <person name="Schachtman D."/>
        </authorList>
    </citation>
    <scope>NUCLEOTIDE SEQUENCE</scope>
    <source>
        <strain evidence="1">2697</strain>
    </source>
</reference>
<sequence>MRKIVSLLLLAIPFAGISQQQKYHIRGLLRGLPPKAKVYLVYKKGNNFATDSCTVKRGVFAFSGVCNEPQAATLLLGRHGQFQDSGQTDTQPVYLETGTVHLEGKDTLANARVWGTPLNADNQEKLKLIRTAKNVTKEGEAKLMAAFTAKHSASRVSLDWMADLGPRNKMVVSSYPGLSRALRETRTGKELGQAIKTFLSVKDGQIAPDFELPDQEGRMIKLSDFRGKYVLLDFWSSWCKPCRALQPHLKEIYDALFPTGKFVILAVSLDKNKAAWLKAIKEDNVPWLQVADLGAARNKAAALYDITLIPASFVIGPDGILLNAAQRTKIMRDKMLPSAEPDLKSTGRLSDLNQQVMLAALEKENLNKEGFMAQYRQLDSILETDIGESALSTAIGKLDYKKDSTALRQLLATKGSSLFAQKLKMKQAFIAANPDSFISLYQLSTLELMYSADSYAQAYEGLSERLKNTTIGRQIKERIDRMKITPTGMKATDFSRKDQYGKTIKLSDYKGKLVLLDFWGSWCVPCRQTHPHLKTLYEKYKSKGLEIVAVANEKNKDLQKAKQAWLDAINKDDANWVHVLNDEGTGDTDIVKAYGITTFPTKLLLDKNGKILMRVTAGLNDEMDVLIRKLLDHEAF</sequence>